<evidence type="ECO:0000313" key="3">
    <source>
        <dbReference type="Proteomes" id="UP000310108"/>
    </source>
</evidence>
<keyword evidence="3" id="KW-1185">Reference proteome</keyword>
<feature type="compositionally biased region" description="Basic residues" evidence="1">
    <location>
        <begin position="84"/>
        <end position="96"/>
    </location>
</feature>
<feature type="compositionally biased region" description="Low complexity" evidence="1">
    <location>
        <begin position="97"/>
        <end position="138"/>
    </location>
</feature>
<protein>
    <submittedName>
        <fullName evidence="2">Uncharacterized protein</fullName>
    </submittedName>
</protein>
<gene>
    <name evidence="2" type="ORF">CTA1_1827</name>
</gene>
<feature type="region of interest" description="Disordered" evidence="1">
    <location>
        <begin position="82"/>
        <end position="143"/>
    </location>
</feature>
<dbReference type="AlphaFoldDB" id="A0A4U6X0F2"/>
<comment type="caution">
    <text evidence="2">The sequence shown here is derived from an EMBL/GenBank/DDBJ whole genome shotgun (WGS) entry which is preliminary data.</text>
</comment>
<dbReference type="EMBL" id="PJEX01000694">
    <property type="protein sequence ID" value="TKW48852.1"/>
    <property type="molecule type" value="Genomic_DNA"/>
</dbReference>
<reference evidence="2 3" key="1">
    <citation type="journal article" date="2019" name="PLoS ONE">
        <title>Comparative genome analysis indicates high evolutionary potential of pathogenicity genes in Colletotrichum tanaceti.</title>
        <authorList>
            <person name="Lelwala R.V."/>
            <person name="Korhonen P.K."/>
            <person name="Young N.D."/>
            <person name="Scott J.B."/>
            <person name="Ades P.A."/>
            <person name="Gasser R.B."/>
            <person name="Taylor P.W.J."/>
        </authorList>
    </citation>
    <scope>NUCLEOTIDE SEQUENCE [LARGE SCALE GENOMIC DNA]</scope>
    <source>
        <strain evidence="2">BRIP57314</strain>
    </source>
</reference>
<dbReference type="STRING" id="1306861.A0A4U6X0F2"/>
<proteinExistence type="predicted"/>
<evidence type="ECO:0000313" key="2">
    <source>
        <dbReference type="EMBL" id="TKW48852.1"/>
    </source>
</evidence>
<evidence type="ECO:0000256" key="1">
    <source>
        <dbReference type="SAM" id="MobiDB-lite"/>
    </source>
</evidence>
<dbReference type="OrthoDB" id="3945550at2759"/>
<sequence>MDEDTSSAAKHQGYHTHTHTHTHLYPTSIYLCIIGNGFWLFCCLPADVSPSPPSSSSRHLHYTMKLSSLPVALLSLAGLSAAASRRRPRARRRSTPRSRTTSLPSRTRTPAGRRPSARSIRPSSPAPTSRRSTSGSPTWAATRAGPERFSLPFRPSGRTRYAAAALESLSLSSYDFGDTEAELIGGLPIPWDEGWWYEWQCERLPRWLRWWLVPDNTRRWLAWRLLPPAQRRKTSVELWVDAMDFSRVRNLSIADGACRGQTVSLYLELASECRRQKTNDGDHGWGEGVVRRMNDDHMDNNGTDDEAAAASAAAAACTGLHQYAMPLLSAATSREVAEFLRANGMTALEQLTLYAGTWRLESVPGAQGRRRDCLPRPVSGALALLGRAVCE</sequence>
<name>A0A4U6X0F2_9PEZI</name>
<organism evidence="2 3">
    <name type="scientific">Colletotrichum tanaceti</name>
    <dbReference type="NCBI Taxonomy" id="1306861"/>
    <lineage>
        <taxon>Eukaryota</taxon>
        <taxon>Fungi</taxon>
        <taxon>Dikarya</taxon>
        <taxon>Ascomycota</taxon>
        <taxon>Pezizomycotina</taxon>
        <taxon>Sordariomycetes</taxon>
        <taxon>Hypocreomycetidae</taxon>
        <taxon>Glomerellales</taxon>
        <taxon>Glomerellaceae</taxon>
        <taxon>Colletotrichum</taxon>
        <taxon>Colletotrichum destructivum species complex</taxon>
    </lineage>
</organism>
<accession>A0A4U6X0F2</accession>
<dbReference type="Proteomes" id="UP000310108">
    <property type="component" value="Unassembled WGS sequence"/>
</dbReference>